<dbReference type="PANTHER" id="PTHR31973">
    <property type="entry name" value="POLYPROTEIN, PUTATIVE-RELATED"/>
    <property type="match status" value="1"/>
</dbReference>
<comment type="caution">
    <text evidence="1">The sequence shown here is derived from an EMBL/GenBank/DDBJ whole genome shotgun (WGS) entry which is preliminary data.</text>
</comment>
<name>A0AAW2QRI6_9LAMI</name>
<reference evidence="1" key="1">
    <citation type="submission" date="2020-06" db="EMBL/GenBank/DDBJ databases">
        <authorList>
            <person name="Li T."/>
            <person name="Hu X."/>
            <person name="Zhang T."/>
            <person name="Song X."/>
            <person name="Zhang H."/>
            <person name="Dai N."/>
            <person name="Sheng W."/>
            <person name="Hou X."/>
            <person name="Wei L."/>
        </authorList>
    </citation>
    <scope>NUCLEOTIDE SEQUENCE</scope>
    <source>
        <strain evidence="1">G01</strain>
        <tissue evidence="1">Leaf</tissue>
    </source>
</reference>
<evidence type="ECO:0000313" key="1">
    <source>
        <dbReference type="EMBL" id="KAL0370632.1"/>
    </source>
</evidence>
<organism evidence="1">
    <name type="scientific">Sesamum angustifolium</name>
    <dbReference type="NCBI Taxonomy" id="2727405"/>
    <lineage>
        <taxon>Eukaryota</taxon>
        <taxon>Viridiplantae</taxon>
        <taxon>Streptophyta</taxon>
        <taxon>Embryophyta</taxon>
        <taxon>Tracheophyta</taxon>
        <taxon>Spermatophyta</taxon>
        <taxon>Magnoliopsida</taxon>
        <taxon>eudicotyledons</taxon>
        <taxon>Gunneridae</taxon>
        <taxon>Pentapetalae</taxon>
        <taxon>asterids</taxon>
        <taxon>lamiids</taxon>
        <taxon>Lamiales</taxon>
        <taxon>Pedaliaceae</taxon>
        <taxon>Sesamum</taxon>
    </lineage>
</organism>
<evidence type="ECO:0008006" key="2">
    <source>
        <dbReference type="Google" id="ProtNLM"/>
    </source>
</evidence>
<sequence>MNDGEGFNRVRRLRDDSARLRIGRIGLGSLVSCWRILGIDKWSFISERQKGLVEALRELAPESEHRYCIKHIYENLKQKFKGTELKEYFWKPVSIANKQEFRAYMKKIADQETTTKWLNKIASEHWSRVFFLVKTKCDILVNNLCETFNNYILDARDKPTITMLEWIITKLMTRLQHKRFGMEKYEGIVCPNVLKKINKQGKLLLDIALAAIADMRHQIEDYVDSSYKKPTYLKVYENMIHGVPGQEEYIQIGSEPSNSRKKEVDQ</sequence>
<accession>A0AAW2QRI6</accession>
<dbReference type="AlphaFoldDB" id="A0AAW2QRI6"/>
<dbReference type="EMBL" id="JACGWK010000002">
    <property type="protein sequence ID" value="KAL0370632.1"/>
    <property type="molecule type" value="Genomic_DNA"/>
</dbReference>
<dbReference type="PANTHER" id="PTHR31973:SF187">
    <property type="entry name" value="MUTATOR TRANSPOSASE MUDRA PROTEIN"/>
    <property type="match status" value="1"/>
</dbReference>
<proteinExistence type="predicted"/>
<gene>
    <name evidence="1" type="ORF">Sangu_0381300</name>
</gene>
<protein>
    <recommendedName>
        <fullName evidence="2">Transposase</fullName>
    </recommendedName>
</protein>
<reference evidence="1" key="2">
    <citation type="journal article" date="2024" name="Plant">
        <title>Genomic evolution and insights into agronomic trait innovations of Sesamum species.</title>
        <authorList>
            <person name="Miao H."/>
            <person name="Wang L."/>
            <person name="Qu L."/>
            <person name="Liu H."/>
            <person name="Sun Y."/>
            <person name="Le M."/>
            <person name="Wang Q."/>
            <person name="Wei S."/>
            <person name="Zheng Y."/>
            <person name="Lin W."/>
            <person name="Duan Y."/>
            <person name="Cao H."/>
            <person name="Xiong S."/>
            <person name="Wang X."/>
            <person name="Wei L."/>
            <person name="Li C."/>
            <person name="Ma Q."/>
            <person name="Ju M."/>
            <person name="Zhao R."/>
            <person name="Li G."/>
            <person name="Mu C."/>
            <person name="Tian Q."/>
            <person name="Mei H."/>
            <person name="Zhang T."/>
            <person name="Gao T."/>
            <person name="Zhang H."/>
        </authorList>
    </citation>
    <scope>NUCLEOTIDE SEQUENCE</scope>
    <source>
        <strain evidence="1">G01</strain>
    </source>
</reference>